<reference evidence="14 15" key="1">
    <citation type="submission" date="2019-08" db="EMBL/GenBank/DDBJ databases">
        <authorList>
            <person name="Shi S."/>
        </authorList>
    </citation>
    <scope>NUCLEOTIDE SEQUENCE [LARGE SCALE GENOMIC DNA]</scope>
    <source>
        <strain evidence="14 15">GY10130</strain>
    </source>
</reference>
<evidence type="ECO:0000256" key="9">
    <source>
        <dbReference type="ARBA" id="ARBA00022989"/>
    </source>
</evidence>
<dbReference type="RefSeq" id="WP_147922670.1">
    <property type="nucleotide sequence ID" value="NZ_VRTY01000061.1"/>
</dbReference>
<comment type="cofactor">
    <cofactor evidence="2">
        <name>Co(2+)</name>
        <dbReference type="ChEBI" id="CHEBI:48828"/>
    </cofactor>
</comment>
<dbReference type="GO" id="GO:0006508">
    <property type="term" value="P:proteolysis"/>
    <property type="evidence" value="ECO:0007669"/>
    <property type="project" value="UniProtKB-KW"/>
</dbReference>
<evidence type="ECO:0000313" key="14">
    <source>
        <dbReference type="EMBL" id="TXK37410.1"/>
    </source>
</evidence>
<feature type="chain" id="PRO_5022844450" evidence="13">
    <location>
        <begin position="23"/>
        <end position="313"/>
    </location>
</feature>
<proteinExistence type="predicted"/>
<dbReference type="GO" id="GO:0030178">
    <property type="term" value="P:negative regulation of Wnt signaling pathway"/>
    <property type="evidence" value="ECO:0007669"/>
    <property type="project" value="InterPro"/>
</dbReference>
<dbReference type="Proteomes" id="UP000321926">
    <property type="component" value="Unassembled WGS sequence"/>
</dbReference>
<dbReference type="Pfam" id="PF01963">
    <property type="entry name" value="TraB_PrgY_gumN"/>
    <property type="match status" value="1"/>
</dbReference>
<dbReference type="OrthoDB" id="9798714at2"/>
<feature type="signal peptide" evidence="13">
    <location>
        <begin position="1"/>
        <end position="22"/>
    </location>
</feature>
<evidence type="ECO:0000256" key="7">
    <source>
        <dbReference type="ARBA" id="ARBA00022729"/>
    </source>
</evidence>
<comment type="caution">
    <text evidence="14">The sequence shown here is derived from an EMBL/GenBank/DDBJ whole genome shotgun (WGS) entry which is preliminary data.</text>
</comment>
<evidence type="ECO:0000256" key="6">
    <source>
        <dbReference type="ARBA" id="ARBA00022723"/>
    </source>
</evidence>
<name>A0A5C8JGH2_9BACT</name>
<dbReference type="PANTHER" id="PTHR31120">
    <property type="entry name" value="METALLOPROTEASE TIKI"/>
    <property type="match status" value="1"/>
</dbReference>
<accession>A0A5C8JGH2</accession>
<keyword evidence="8" id="KW-0378">Hydrolase</keyword>
<comment type="subcellular location">
    <subcellularLocation>
        <location evidence="3">Membrane</location>
        <topology evidence="3">Single-pass type I membrane protein</topology>
    </subcellularLocation>
</comment>
<dbReference type="EMBL" id="VRTY01000061">
    <property type="protein sequence ID" value="TXK37410.1"/>
    <property type="molecule type" value="Genomic_DNA"/>
</dbReference>
<keyword evidence="11" id="KW-0472">Membrane</keyword>
<evidence type="ECO:0000256" key="11">
    <source>
        <dbReference type="ARBA" id="ARBA00023136"/>
    </source>
</evidence>
<keyword evidence="15" id="KW-1185">Reference proteome</keyword>
<dbReference type="CDD" id="cd14789">
    <property type="entry name" value="Tiki"/>
    <property type="match status" value="1"/>
</dbReference>
<evidence type="ECO:0000256" key="8">
    <source>
        <dbReference type="ARBA" id="ARBA00022801"/>
    </source>
</evidence>
<protein>
    <submittedName>
        <fullName evidence="14">TraB/GumN family protein</fullName>
    </submittedName>
</protein>
<gene>
    <name evidence="14" type="ORF">FVR03_15485</name>
</gene>
<dbReference type="InterPro" id="IPR002816">
    <property type="entry name" value="TraB/PrgY/GumN_fam"/>
</dbReference>
<evidence type="ECO:0000313" key="15">
    <source>
        <dbReference type="Proteomes" id="UP000321926"/>
    </source>
</evidence>
<keyword evidence="5" id="KW-0812">Transmembrane</keyword>
<dbReference type="GO" id="GO:0046872">
    <property type="term" value="F:metal ion binding"/>
    <property type="evidence" value="ECO:0007669"/>
    <property type="project" value="UniProtKB-KW"/>
</dbReference>
<keyword evidence="4" id="KW-0645">Protease</keyword>
<dbReference type="InterPro" id="IPR040230">
    <property type="entry name" value="TIKI1/2-like"/>
</dbReference>
<keyword evidence="6" id="KW-0479">Metal-binding</keyword>
<keyword evidence="7 13" id="KW-0732">Signal</keyword>
<dbReference type="AlphaFoldDB" id="A0A5C8JGH2"/>
<evidence type="ECO:0000256" key="1">
    <source>
        <dbReference type="ARBA" id="ARBA00001936"/>
    </source>
</evidence>
<evidence type="ECO:0000256" key="13">
    <source>
        <dbReference type="SAM" id="SignalP"/>
    </source>
</evidence>
<dbReference type="GO" id="GO:0004222">
    <property type="term" value="F:metalloendopeptidase activity"/>
    <property type="evidence" value="ECO:0007669"/>
    <property type="project" value="TreeGrafter"/>
</dbReference>
<dbReference type="GO" id="GO:0016020">
    <property type="term" value="C:membrane"/>
    <property type="evidence" value="ECO:0007669"/>
    <property type="project" value="UniProtKB-SubCell"/>
</dbReference>
<sequence length="313" mass="35481">MKSKLLLCLFLLTSLLWQPTFAQARKAKERQASKTAPATTAVANSLLWEISGNGLKQPSYLYGTFHLLNDSYLSTTPEVKQHFEQSKAVVIEADIDSSKVMQLAGYMVMPENKLSELLSAEEYQLVATETKNVLGYDLAMLDHMKPVSLMLLLSVTEYKDLEAVKKFEDGQALDMYFASQGRSNNKKMFYLETLEQQMQLLYDHHSLDQQAQQLIAFVKSKDYVLNSQEELTNLYFNKDLQAMVAASEAYSKKMGEEDMAYMLDDRNKNWMTQLPQILKAQQTFIAVGAMHLPGNNGLIKLLQNAGYTVKPLQ</sequence>
<evidence type="ECO:0000256" key="4">
    <source>
        <dbReference type="ARBA" id="ARBA00022670"/>
    </source>
</evidence>
<keyword evidence="9" id="KW-1133">Transmembrane helix</keyword>
<dbReference type="PANTHER" id="PTHR31120:SF6">
    <property type="entry name" value="METALLOPROTEASE TIKI HOMOLOG"/>
    <property type="match status" value="1"/>
</dbReference>
<evidence type="ECO:0000256" key="5">
    <source>
        <dbReference type="ARBA" id="ARBA00022692"/>
    </source>
</evidence>
<keyword evidence="10" id="KW-0482">Metalloprotease</keyword>
<organism evidence="14 15">
    <name type="scientific">Pontibacter qinzhouensis</name>
    <dbReference type="NCBI Taxonomy" id="2603253"/>
    <lineage>
        <taxon>Bacteria</taxon>
        <taxon>Pseudomonadati</taxon>
        <taxon>Bacteroidota</taxon>
        <taxon>Cytophagia</taxon>
        <taxon>Cytophagales</taxon>
        <taxon>Hymenobacteraceae</taxon>
        <taxon>Pontibacter</taxon>
    </lineage>
</organism>
<evidence type="ECO:0000256" key="2">
    <source>
        <dbReference type="ARBA" id="ARBA00001941"/>
    </source>
</evidence>
<evidence type="ECO:0000256" key="3">
    <source>
        <dbReference type="ARBA" id="ARBA00004479"/>
    </source>
</evidence>
<keyword evidence="12" id="KW-0325">Glycoprotein</keyword>
<evidence type="ECO:0000256" key="12">
    <source>
        <dbReference type="ARBA" id="ARBA00023180"/>
    </source>
</evidence>
<evidence type="ECO:0000256" key="10">
    <source>
        <dbReference type="ARBA" id="ARBA00023049"/>
    </source>
</evidence>
<comment type="cofactor">
    <cofactor evidence="1">
        <name>Mn(2+)</name>
        <dbReference type="ChEBI" id="CHEBI:29035"/>
    </cofactor>
</comment>